<keyword evidence="4" id="KW-1185">Reference proteome</keyword>
<dbReference type="Gene3D" id="2.170.270.10">
    <property type="entry name" value="SET domain"/>
    <property type="match status" value="1"/>
</dbReference>
<name>A0A3M2SE64_9HYPO</name>
<reference evidence="3 4" key="1">
    <citation type="submission" date="2017-06" db="EMBL/GenBank/DDBJ databases">
        <title>Comparative genomic analysis of Ambrosia Fusariam Clade fungi.</title>
        <authorList>
            <person name="Stajich J.E."/>
            <person name="Carrillo J."/>
            <person name="Kijimoto T."/>
            <person name="Eskalen A."/>
            <person name="O'Donnell K."/>
            <person name="Kasson M."/>
        </authorList>
    </citation>
    <scope>NUCLEOTIDE SEQUENCE [LARGE SCALE GENOMIC DNA]</scope>
    <source>
        <strain evidence="3">UCR3666</strain>
    </source>
</reference>
<dbReference type="InterPro" id="IPR001214">
    <property type="entry name" value="SET_dom"/>
</dbReference>
<dbReference type="OrthoDB" id="265717at2759"/>
<dbReference type="InterPro" id="IPR046341">
    <property type="entry name" value="SET_dom_sf"/>
</dbReference>
<dbReference type="PROSITE" id="PS50280">
    <property type="entry name" value="SET"/>
    <property type="match status" value="1"/>
</dbReference>
<feature type="region of interest" description="Disordered" evidence="1">
    <location>
        <begin position="1"/>
        <end position="100"/>
    </location>
</feature>
<evidence type="ECO:0000256" key="1">
    <source>
        <dbReference type="SAM" id="MobiDB-lite"/>
    </source>
</evidence>
<sequence length="375" mass="42378">MAAQKRTELYLVTPFDGETHDRADSAAAPPPQLQPGASQMAEHELPGPSEPSDPEEGNDCGYGSPPSSESSDGIHPLRALPINIPDEGPAPNSTATTVEEPPRENFDAVAINPNLTLRRRGVYALHNMPADRRTIYETPQFSCDKPRPYRPGRDHRVALAWIRLSRENSASLQEAFFTARGLTKHDRRVNGLTKDQRLQLEAFVRDYAFADVSGSRRHVYRIASHFRHACGKCANAKFSIDSDEPNHISVTLLRPVNEGEELYITYKRFQHPACLVCGSLRRNFKALEKRQQDTLVNPPQQNHPQQPQEIQQHPGEAQQQPPTDHQQQPAEDQQPPQTRGQRFRQRIRRAGRWLLGPDQTFTRRVRLGEVGDWGI</sequence>
<gene>
    <name evidence="3" type="ORF">CDV36_004819</name>
</gene>
<organism evidence="3 4">
    <name type="scientific">Fusarium kuroshium</name>
    <dbReference type="NCBI Taxonomy" id="2010991"/>
    <lineage>
        <taxon>Eukaryota</taxon>
        <taxon>Fungi</taxon>
        <taxon>Dikarya</taxon>
        <taxon>Ascomycota</taxon>
        <taxon>Pezizomycotina</taxon>
        <taxon>Sordariomycetes</taxon>
        <taxon>Hypocreomycetidae</taxon>
        <taxon>Hypocreales</taxon>
        <taxon>Nectriaceae</taxon>
        <taxon>Fusarium</taxon>
        <taxon>Fusarium solani species complex</taxon>
    </lineage>
</organism>
<feature type="domain" description="SET" evidence="2">
    <location>
        <begin position="104"/>
        <end position="267"/>
    </location>
</feature>
<comment type="caution">
    <text evidence="3">The sequence shown here is derived from an EMBL/GenBank/DDBJ whole genome shotgun (WGS) entry which is preliminary data.</text>
</comment>
<evidence type="ECO:0000313" key="4">
    <source>
        <dbReference type="Proteomes" id="UP000277212"/>
    </source>
</evidence>
<protein>
    <recommendedName>
        <fullName evidence="2">SET domain-containing protein</fullName>
    </recommendedName>
</protein>
<evidence type="ECO:0000259" key="2">
    <source>
        <dbReference type="PROSITE" id="PS50280"/>
    </source>
</evidence>
<proteinExistence type="predicted"/>
<feature type="region of interest" description="Disordered" evidence="1">
    <location>
        <begin position="296"/>
        <end position="343"/>
    </location>
</feature>
<dbReference type="AlphaFoldDB" id="A0A3M2SE64"/>
<evidence type="ECO:0000313" key="3">
    <source>
        <dbReference type="EMBL" id="RMJ15515.1"/>
    </source>
</evidence>
<dbReference type="EMBL" id="NKUJ01000063">
    <property type="protein sequence ID" value="RMJ15515.1"/>
    <property type="molecule type" value="Genomic_DNA"/>
</dbReference>
<dbReference type="SUPFAM" id="SSF82199">
    <property type="entry name" value="SET domain"/>
    <property type="match status" value="1"/>
</dbReference>
<dbReference type="Proteomes" id="UP000277212">
    <property type="component" value="Unassembled WGS sequence"/>
</dbReference>
<accession>A0A3M2SE64</accession>
<feature type="compositionally biased region" description="Low complexity" evidence="1">
    <location>
        <begin position="297"/>
        <end position="340"/>
    </location>
</feature>